<keyword evidence="5" id="KW-0675">Receptor</keyword>
<dbReference type="AlphaFoldDB" id="A0A1L1PR92"/>
<dbReference type="InterPro" id="IPR051010">
    <property type="entry name" value="BCAA_transport"/>
</dbReference>
<evidence type="ECO:0000256" key="2">
    <source>
        <dbReference type="ARBA" id="ARBA00022729"/>
    </source>
</evidence>
<gene>
    <name evidence="5" type="ORF">BN948_03885</name>
</gene>
<evidence type="ECO:0000313" key="6">
    <source>
        <dbReference type="Proteomes" id="UP000028878"/>
    </source>
</evidence>
<dbReference type="SUPFAM" id="SSF53822">
    <property type="entry name" value="Periplasmic binding protein-like I"/>
    <property type="match status" value="1"/>
</dbReference>
<keyword evidence="6" id="KW-1185">Reference proteome</keyword>
<evidence type="ECO:0000256" key="3">
    <source>
        <dbReference type="SAM" id="SignalP"/>
    </source>
</evidence>
<evidence type="ECO:0000313" key="5">
    <source>
        <dbReference type="EMBL" id="CDN89447.1"/>
    </source>
</evidence>
<reference evidence="6" key="1">
    <citation type="submission" date="2014-02" db="EMBL/GenBank/DDBJ databases">
        <authorList>
            <person name="Gan H."/>
        </authorList>
    </citation>
    <scope>NUCLEOTIDE SEQUENCE [LARGE SCALE GENOMIC DNA]</scope>
    <source>
        <strain evidence="6">S1</strain>
    </source>
</reference>
<evidence type="ECO:0000259" key="4">
    <source>
        <dbReference type="Pfam" id="PF13458"/>
    </source>
</evidence>
<dbReference type="PANTHER" id="PTHR30483:SF38">
    <property type="entry name" value="BLR7848 PROTEIN"/>
    <property type="match status" value="1"/>
</dbReference>
<dbReference type="PANTHER" id="PTHR30483">
    <property type="entry name" value="LEUCINE-SPECIFIC-BINDING PROTEIN"/>
    <property type="match status" value="1"/>
</dbReference>
<dbReference type="CDD" id="cd06333">
    <property type="entry name" value="PBP1_ABC_RPA1789-like"/>
    <property type="match status" value="1"/>
</dbReference>
<dbReference type="EMBL" id="CCAE010000043">
    <property type="protein sequence ID" value="CDN89447.1"/>
    <property type="molecule type" value="Genomic_DNA"/>
</dbReference>
<organism evidence="5 6">
    <name type="scientific">Hydrogenophaga intermedia</name>
    <dbReference type="NCBI Taxonomy" id="65786"/>
    <lineage>
        <taxon>Bacteria</taxon>
        <taxon>Pseudomonadati</taxon>
        <taxon>Pseudomonadota</taxon>
        <taxon>Betaproteobacteria</taxon>
        <taxon>Burkholderiales</taxon>
        <taxon>Comamonadaceae</taxon>
        <taxon>Hydrogenophaga</taxon>
    </lineage>
</organism>
<dbReference type="Gene3D" id="3.40.50.2300">
    <property type="match status" value="2"/>
</dbReference>
<dbReference type="Pfam" id="PF13458">
    <property type="entry name" value="Peripla_BP_6"/>
    <property type="match status" value="1"/>
</dbReference>
<protein>
    <submittedName>
        <fullName evidence="5">Extracellular ligand-binding receptor</fullName>
    </submittedName>
</protein>
<dbReference type="RefSeq" id="WP_035623240.1">
    <property type="nucleotide sequence ID" value="NZ_CCAE010000043.1"/>
</dbReference>
<feature type="chain" id="PRO_5009681620" evidence="3">
    <location>
        <begin position="24"/>
        <end position="379"/>
    </location>
</feature>
<evidence type="ECO:0000256" key="1">
    <source>
        <dbReference type="ARBA" id="ARBA00010062"/>
    </source>
</evidence>
<comment type="similarity">
    <text evidence="1">Belongs to the leucine-binding protein family.</text>
</comment>
<name>A0A1L1PR92_HYDIT</name>
<sequence precursor="true">MKTFVRNALAVAALAAVASAAQADLTIGVSVPLTGPASGLGIPMANGVKMWPATIGGEKVNVIILDDATDPTKGVQNARRFVNQDKVDVIVGSGATPVAIPMADVATESGTVHLALSPIGLPPGKDTWSFRMPQSNGVMAEAMVEHMKKQGVKSVGFLGYTDAYGEQWLQALTPLLEKAGIKLTGTERFARSDTSVTGQALKLASANPDAMVVVASGSGAAMPQLDLVERGYKGKFYQTHAAATRDLMRVGGKAVEGTFVTTGPVVVAEQLPDSHPSKALGVKFNADYEKVYGAGTRNQFGAHSYDAYLLLDKLVPVAAKKGKPGTPEFRAALKAAFEDAQPTPVTHGIIDFTAADHWGFKTGSGVVMKVVNGDWKLEN</sequence>
<keyword evidence="2 3" id="KW-0732">Signal</keyword>
<accession>A0A1L1PR92</accession>
<dbReference type="InterPro" id="IPR028081">
    <property type="entry name" value="Leu-bd"/>
</dbReference>
<feature type="signal peptide" evidence="3">
    <location>
        <begin position="1"/>
        <end position="23"/>
    </location>
</feature>
<feature type="domain" description="Leucine-binding protein" evidence="4">
    <location>
        <begin position="25"/>
        <end position="357"/>
    </location>
</feature>
<dbReference type="InterPro" id="IPR028082">
    <property type="entry name" value="Peripla_BP_I"/>
</dbReference>
<proteinExistence type="inferred from homology"/>
<dbReference type="Proteomes" id="UP000028878">
    <property type="component" value="Unassembled WGS sequence"/>
</dbReference>
<reference evidence="6" key="2">
    <citation type="submission" date="2014-11" db="EMBL/GenBank/DDBJ databases">
        <title>Draft genome sequence of Hydrogenophaga intermedia S1.</title>
        <authorList>
            <person name="Gan H.M."/>
            <person name="Chew T.H."/>
            <person name="Stolz A."/>
        </authorList>
    </citation>
    <scope>NUCLEOTIDE SEQUENCE [LARGE SCALE GENOMIC DNA]</scope>
    <source>
        <strain evidence="6">S1</strain>
    </source>
</reference>